<dbReference type="SMART" id="SM00332">
    <property type="entry name" value="PP2Cc"/>
    <property type="match status" value="1"/>
</dbReference>
<dbReference type="InterPro" id="IPR001932">
    <property type="entry name" value="PPM-type_phosphatase-like_dom"/>
</dbReference>
<dbReference type="PROSITE" id="PS51746">
    <property type="entry name" value="PPM_2"/>
    <property type="match status" value="1"/>
</dbReference>
<dbReference type="CDD" id="cd00143">
    <property type="entry name" value="PP2Cc"/>
    <property type="match status" value="1"/>
</dbReference>
<dbReference type="SUPFAM" id="SSF81606">
    <property type="entry name" value="PP2C-like"/>
    <property type="match status" value="1"/>
</dbReference>
<evidence type="ECO:0000313" key="2">
    <source>
        <dbReference type="EMBL" id="CAK9060436.1"/>
    </source>
</evidence>
<dbReference type="InterPro" id="IPR036457">
    <property type="entry name" value="PPM-type-like_dom_sf"/>
</dbReference>
<dbReference type="InterPro" id="IPR015655">
    <property type="entry name" value="PP2C"/>
</dbReference>
<evidence type="ECO:0000259" key="1">
    <source>
        <dbReference type="PROSITE" id="PS51746"/>
    </source>
</evidence>
<keyword evidence="3" id="KW-1185">Reference proteome</keyword>
<comment type="caution">
    <text evidence="2">The sequence shown here is derived from an EMBL/GenBank/DDBJ whole genome shotgun (WGS) entry which is preliminary data.</text>
</comment>
<feature type="domain" description="PPM-type phosphatase" evidence="1">
    <location>
        <begin position="190"/>
        <end position="496"/>
    </location>
</feature>
<evidence type="ECO:0000313" key="3">
    <source>
        <dbReference type="Proteomes" id="UP001642484"/>
    </source>
</evidence>
<organism evidence="2 3">
    <name type="scientific">Durusdinium trenchii</name>
    <dbReference type="NCBI Taxonomy" id="1381693"/>
    <lineage>
        <taxon>Eukaryota</taxon>
        <taxon>Sar</taxon>
        <taxon>Alveolata</taxon>
        <taxon>Dinophyceae</taxon>
        <taxon>Suessiales</taxon>
        <taxon>Symbiodiniaceae</taxon>
        <taxon>Durusdinium</taxon>
    </lineage>
</organism>
<reference evidence="2 3" key="1">
    <citation type="submission" date="2024-02" db="EMBL/GenBank/DDBJ databases">
        <authorList>
            <person name="Chen Y."/>
            <person name="Shah S."/>
            <person name="Dougan E. K."/>
            <person name="Thang M."/>
            <person name="Chan C."/>
        </authorList>
    </citation>
    <scope>NUCLEOTIDE SEQUENCE [LARGE SCALE GENOMIC DNA]</scope>
</reference>
<dbReference type="EMBL" id="CAXAMN010021518">
    <property type="protein sequence ID" value="CAK9060436.1"/>
    <property type="molecule type" value="Genomic_DNA"/>
</dbReference>
<dbReference type="Gene3D" id="3.60.40.10">
    <property type="entry name" value="PPM-type phosphatase domain"/>
    <property type="match status" value="1"/>
</dbReference>
<proteinExistence type="predicted"/>
<sequence length="496" mass="55112">MTSRAVLRSAGLSLVSAGSDSAYASPRPSAAEFGRSGSHAMPINVYAEAEQKLGSSSSRLRAATDCTMPINIVAEIPKQTLSPKAALRPCQSEPRLRPSSARLQVEQPTVMRHNRKMKRTATLDNKVRRLLEDDELELCKEAPHPAAREADLTVASLCGRVSEKDRYQPYFSGKRMDFSQLGQFEALPHKLGVHCQRGHKPDSPNQDDFFVLQTNTWLFCGVADGHGENGHKVSHFVQEQLPQAVLQRLKTENFTNWRTSVVGAVDEVQSKLKLQIPDEATDSGSTASMVFLSKDPEGKWKLQSTFIGDSMIVYARRPKESLEFEVELVTSTHRPDRQDEFQRISLSNGQVILGDDPSAPSRLRVPAGDMAMSRALGDLDAHQYGMSSEPEFPGEYCLQDEDEHLIILCSDGVWDMIKPREAVNIAAKFEAQRAAERLAAKAQSRWQDTPRAEWPGPPGPPLGPTMAGFFSWDFFCRDCIGLKSPTCWWWDASLLA</sequence>
<gene>
    <name evidence="2" type="ORF">CCMP2556_LOCUS29726</name>
</gene>
<accession>A0ABP0N9N5</accession>
<protein>
    <recommendedName>
        <fullName evidence="1">PPM-type phosphatase domain-containing protein</fullName>
    </recommendedName>
</protein>
<dbReference type="PANTHER" id="PTHR47992">
    <property type="entry name" value="PROTEIN PHOSPHATASE"/>
    <property type="match status" value="1"/>
</dbReference>
<dbReference type="Proteomes" id="UP001642484">
    <property type="component" value="Unassembled WGS sequence"/>
</dbReference>
<name>A0ABP0N9N5_9DINO</name>
<dbReference type="Pfam" id="PF00481">
    <property type="entry name" value="PP2C"/>
    <property type="match status" value="1"/>
</dbReference>